<evidence type="ECO:0000313" key="3">
    <source>
        <dbReference type="EMBL" id="KZS91509.1"/>
    </source>
</evidence>
<feature type="domain" description="Nephrocystin 3-like N-terminal" evidence="2">
    <location>
        <begin position="4"/>
        <end position="167"/>
    </location>
</feature>
<reference evidence="3 4" key="1">
    <citation type="journal article" date="2016" name="Mol. Biol. Evol.">
        <title>Comparative Genomics of Early-Diverging Mushroom-Forming Fungi Provides Insights into the Origins of Lignocellulose Decay Capabilities.</title>
        <authorList>
            <person name="Nagy L.G."/>
            <person name="Riley R."/>
            <person name="Tritt A."/>
            <person name="Adam C."/>
            <person name="Daum C."/>
            <person name="Floudas D."/>
            <person name="Sun H."/>
            <person name="Yadav J.S."/>
            <person name="Pangilinan J."/>
            <person name="Larsson K.H."/>
            <person name="Matsuura K."/>
            <person name="Barry K."/>
            <person name="Labutti K."/>
            <person name="Kuo R."/>
            <person name="Ohm R.A."/>
            <person name="Bhattacharya S.S."/>
            <person name="Shirouzu T."/>
            <person name="Yoshinaga Y."/>
            <person name="Martin F.M."/>
            <person name="Grigoriev I.V."/>
            <person name="Hibbett D.S."/>
        </authorList>
    </citation>
    <scope>NUCLEOTIDE SEQUENCE [LARGE SCALE GENOMIC DNA]</scope>
    <source>
        <strain evidence="3 4">HHB9708</strain>
    </source>
</reference>
<feature type="non-terminal residue" evidence="3">
    <location>
        <position position="173"/>
    </location>
</feature>
<evidence type="ECO:0000313" key="4">
    <source>
        <dbReference type="Proteomes" id="UP000076722"/>
    </source>
</evidence>
<dbReference type="EMBL" id="KV419415">
    <property type="protein sequence ID" value="KZS91509.1"/>
    <property type="molecule type" value="Genomic_DNA"/>
</dbReference>
<keyword evidence="1" id="KW-0677">Repeat</keyword>
<dbReference type="InterPro" id="IPR027417">
    <property type="entry name" value="P-loop_NTPase"/>
</dbReference>
<dbReference type="InterPro" id="IPR056884">
    <property type="entry name" value="NPHP3-like_N"/>
</dbReference>
<feature type="non-terminal residue" evidence="3">
    <location>
        <position position="1"/>
    </location>
</feature>
<dbReference type="Gene3D" id="3.40.50.300">
    <property type="entry name" value="P-loop containing nucleotide triphosphate hydrolases"/>
    <property type="match status" value="1"/>
</dbReference>
<protein>
    <recommendedName>
        <fullName evidence="2">Nephrocystin 3-like N-terminal domain-containing protein</fullName>
    </recommendedName>
</protein>
<name>A0A164SIA5_9AGAM</name>
<keyword evidence="4" id="KW-1185">Reference proteome</keyword>
<dbReference type="STRING" id="1314777.A0A164SIA5"/>
<evidence type="ECO:0000256" key="1">
    <source>
        <dbReference type="ARBA" id="ARBA00022737"/>
    </source>
</evidence>
<evidence type="ECO:0000259" key="2">
    <source>
        <dbReference type="Pfam" id="PF24883"/>
    </source>
</evidence>
<sequence>PGTRSDVLENIQNWLRRSNEGGSEQTYLLTGPPGSGKTVIANSVAKDFHDAALLASSFFFSRSDAVRSTPRNVCLTIARDLARLNPQLAGLIVDRLRSDSSTITSWTLLQQWKDFVVPPLSLLPAEPIYVILFDALDEIALEDRVELLEVLTSALLPPNLRLFISCRFEPDIQ</sequence>
<dbReference type="PANTHER" id="PTHR10039:SF14">
    <property type="entry name" value="NACHT DOMAIN-CONTAINING PROTEIN"/>
    <property type="match status" value="1"/>
</dbReference>
<dbReference type="OrthoDB" id="4760524at2759"/>
<dbReference type="PANTHER" id="PTHR10039">
    <property type="entry name" value="AMELOGENIN"/>
    <property type="match status" value="1"/>
</dbReference>
<dbReference type="Proteomes" id="UP000076722">
    <property type="component" value="Unassembled WGS sequence"/>
</dbReference>
<proteinExistence type="predicted"/>
<dbReference type="SUPFAM" id="SSF52540">
    <property type="entry name" value="P-loop containing nucleoside triphosphate hydrolases"/>
    <property type="match status" value="1"/>
</dbReference>
<dbReference type="Pfam" id="PF24883">
    <property type="entry name" value="NPHP3_N"/>
    <property type="match status" value="1"/>
</dbReference>
<organism evidence="3 4">
    <name type="scientific">Sistotremastrum niveocremeum HHB9708</name>
    <dbReference type="NCBI Taxonomy" id="1314777"/>
    <lineage>
        <taxon>Eukaryota</taxon>
        <taxon>Fungi</taxon>
        <taxon>Dikarya</taxon>
        <taxon>Basidiomycota</taxon>
        <taxon>Agaricomycotina</taxon>
        <taxon>Agaricomycetes</taxon>
        <taxon>Sistotremastrales</taxon>
        <taxon>Sistotremastraceae</taxon>
        <taxon>Sertulicium</taxon>
        <taxon>Sertulicium niveocremeum</taxon>
    </lineage>
</organism>
<gene>
    <name evidence="3" type="ORF">SISNIDRAFT_389615</name>
</gene>
<dbReference type="AlphaFoldDB" id="A0A164SIA5"/>
<accession>A0A164SIA5</accession>